<keyword evidence="2" id="KW-0436">Ligase</keyword>
<organism evidence="5">
    <name type="scientific">marine metagenome</name>
    <dbReference type="NCBI Taxonomy" id="408172"/>
    <lineage>
        <taxon>unclassified sequences</taxon>
        <taxon>metagenomes</taxon>
        <taxon>ecological metagenomes</taxon>
    </lineage>
</organism>
<dbReference type="Gene3D" id="3.30.300.30">
    <property type="match status" value="1"/>
</dbReference>
<comment type="similarity">
    <text evidence="1">Belongs to the ATP-dependent AMP-binding enzyme family.</text>
</comment>
<evidence type="ECO:0000259" key="4">
    <source>
        <dbReference type="Pfam" id="PF13193"/>
    </source>
</evidence>
<protein>
    <recommendedName>
        <fullName evidence="6">Long-chain-fatty-acid--CoA ligase</fullName>
    </recommendedName>
</protein>
<evidence type="ECO:0000256" key="1">
    <source>
        <dbReference type="ARBA" id="ARBA00006432"/>
    </source>
</evidence>
<dbReference type="Gene3D" id="3.40.50.12780">
    <property type="entry name" value="N-terminal domain of ligase-like"/>
    <property type="match status" value="1"/>
</dbReference>
<dbReference type="SUPFAM" id="SSF56801">
    <property type="entry name" value="Acetyl-CoA synthetase-like"/>
    <property type="match status" value="1"/>
</dbReference>
<dbReference type="PROSITE" id="PS00455">
    <property type="entry name" value="AMP_BINDING"/>
    <property type="match status" value="1"/>
</dbReference>
<proteinExistence type="inferred from homology"/>
<dbReference type="InterPro" id="IPR050237">
    <property type="entry name" value="ATP-dep_AMP-bd_enzyme"/>
</dbReference>
<dbReference type="InterPro" id="IPR000873">
    <property type="entry name" value="AMP-dep_synth/lig_dom"/>
</dbReference>
<evidence type="ECO:0000259" key="3">
    <source>
        <dbReference type="Pfam" id="PF00501"/>
    </source>
</evidence>
<dbReference type="Pfam" id="PF13193">
    <property type="entry name" value="AMP-binding_C"/>
    <property type="match status" value="1"/>
</dbReference>
<accession>A0A382ASH7</accession>
<feature type="domain" description="AMP-binding enzyme C-terminal" evidence="4">
    <location>
        <begin position="419"/>
        <end position="494"/>
    </location>
</feature>
<feature type="domain" description="AMP-dependent synthetase/ligase" evidence="3">
    <location>
        <begin position="10"/>
        <end position="368"/>
    </location>
</feature>
<dbReference type="EMBL" id="UINC01026567">
    <property type="protein sequence ID" value="SVB04251.1"/>
    <property type="molecule type" value="Genomic_DNA"/>
</dbReference>
<name>A0A382ASH7_9ZZZZ</name>
<dbReference type="GO" id="GO:0016878">
    <property type="term" value="F:acid-thiol ligase activity"/>
    <property type="evidence" value="ECO:0007669"/>
    <property type="project" value="UniProtKB-ARBA"/>
</dbReference>
<dbReference type="PANTHER" id="PTHR43767">
    <property type="entry name" value="LONG-CHAIN-FATTY-ACID--COA LIGASE"/>
    <property type="match status" value="1"/>
</dbReference>
<evidence type="ECO:0008006" key="6">
    <source>
        <dbReference type="Google" id="ProtNLM"/>
    </source>
</evidence>
<reference evidence="5" key="1">
    <citation type="submission" date="2018-05" db="EMBL/GenBank/DDBJ databases">
        <authorList>
            <person name="Lanie J.A."/>
            <person name="Ng W.-L."/>
            <person name="Kazmierczak K.M."/>
            <person name="Andrzejewski T.M."/>
            <person name="Davidsen T.M."/>
            <person name="Wayne K.J."/>
            <person name="Tettelin H."/>
            <person name="Glass J.I."/>
            <person name="Rusch D."/>
            <person name="Podicherti R."/>
            <person name="Tsui H.-C.T."/>
            <person name="Winkler M.E."/>
        </authorList>
    </citation>
    <scope>NUCLEOTIDE SEQUENCE</scope>
</reference>
<evidence type="ECO:0000256" key="2">
    <source>
        <dbReference type="ARBA" id="ARBA00022598"/>
    </source>
</evidence>
<dbReference type="FunFam" id="3.30.300.30:FF:000008">
    <property type="entry name" value="2,3-dihydroxybenzoate-AMP ligase"/>
    <property type="match status" value="1"/>
</dbReference>
<sequence length="506" mass="55187">MLDHIGQIPDRAAQKFKDKEALVFEGQSFTFNDLNVLIEKTAGGLHSLGISQGDVVTLYASNSCEWVVSYFAIARIGAVINPVNTMLTPTEIEFVVKDCDARAIITSADKVVGIMGVKENSNVSSIISFGDAPEGTISFDELISRNLTPPPMVVIAPETLSTIGYTSGTTGHPKGAMQSHKAVITNGAMTSQVHMRGPDDVVVSALPCPHVYANVLMTGMMMFGTKLVLHKIFDPTKVLQDIKVHKATLFDGVPTMYMFMLNSPAFSEADLSSLKRCYVGGQTMPIATMLAVEKGFGVPLYELWGMTEIAGLGSTHPLYGENKHGSIGCAIPYCELRIADVDDVSKTMPRGEVGELMVRGPIVMIGYFGDEEKTRQTLEPDGWLHSGDLGTMDNDGCVYIVDRKKDMILTGGYNVYPAEIERVLAEHPDVALAAVGKQPDEMKGEIAKAYVVLKEGMTLTEQNMIDFCRKSLAAYKCPRKIQFVDDVPKTSTGKIMRRELYTLDND</sequence>
<dbReference type="InterPro" id="IPR020845">
    <property type="entry name" value="AMP-binding_CS"/>
</dbReference>
<dbReference type="InterPro" id="IPR045851">
    <property type="entry name" value="AMP-bd_C_sf"/>
</dbReference>
<gene>
    <name evidence="5" type="ORF">METZ01_LOCUS157105</name>
</gene>
<dbReference type="Pfam" id="PF00501">
    <property type="entry name" value="AMP-binding"/>
    <property type="match status" value="1"/>
</dbReference>
<dbReference type="PANTHER" id="PTHR43767:SF1">
    <property type="entry name" value="NONRIBOSOMAL PEPTIDE SYNTHASE PES1 (EUROFUNG)-RELATED"/>
    <property type="match status" value="1"/>
</dbReference>
<dbReference type="AlphaFoldDB" id="A0A382ASH7"/>
<dbReference type="InterPro" id="IPR025110">
    <property type="entry name" value="AMP-bd_C"/>
</dbReference>
<dbReference type="InterPro" id="IPR042099">
    <property type="entry name" value="ANL_N_sf"/>
</dbReference>
<evidence type="ECO:0000313" key="5">
    <source>
        <dbReference type="EMBL" id="SVB04251.1"/>
    </source>
</evidence>